<protein>
    <recommendedName>
        <fullName evidence="2">histidine kinase</fullName>
        <ecNumber evidence="2">2.7.13.3</ecNumber>
    </recommendedName>
</protein>
<evidence type="ECO:0000313" key="12">
    <source>
        <dbReference type="EMBL" id="PFG18553.1"/>
    </source>
</evidence>
<evidence type="ECO:0000313" key="13">
    <source>
        <dbReference type="Proteomes" id="UP000224915"/>
    </source>
</evidence>
<evidence type="ECO:0000256" key="2">
    <source>
        <dbReference type="ARBA" id="ARBA00012438"/>
    </source>
</evidence>
<dbReference type="OrthoDB" id="3253720at2"/>
<dbReference type="Gene3D" id="1.20.5.1930">
    <property type="match status" value="1"/>
</dbReference>
<name>A0A2A9CVW3_9MICO</name>
<proteinExistence type="predicted"/>
<keyword evidence="3" id="KW-0597">Phosphoprotein</keyword>
<evidence type="ECO:0000256" key="3">
    <source>
        <dbReference type="ARBA" id="ARBA00022553"/>
    </source>
</evidence>
<feature type="transmembrane region" description="Helical" evidence="10">
    <location>
        <begin position="20"/>
        <end position="39"/>
    </location>
</feature>
<keyword evidence="13" id="KW-1185">Reference proteome</keyword>
<evidence type="ECO:0000256" key="1">
    <source>
        <dbReference type="ARBA" id="ARBA00000085"/>
    </source>
</evidence>
<feature type="compositionally biased region" description="Gly residues" evidence="9">
    <location>
        <begin position="273"/>
        <end position="289"/>
    </location>
</feature>
<feature type="transmembrane region" description="Helical" evidence="10">
    <location>
        <begin position="90"/>
        <end position="108"/>
    </location>
</feature>
<dbReference type="GO" id="GO:0005524">
    <property type="term" value="F:ATP binding"/>
    <property type="evidence" value="ECO:0007669"/>
    <property type="project" value="UniProtKB-KW"/>
</dbReference>
<dbReference type="GO" id="GO:0016020">
    <property type="term" value="C:membrane"/>
    <property type="evidence" value="ECO:0007669"/>
    <property type="project" value="InterPro"/>
</dbReference>
<dbReference type="Gene3D" id="3.30.565.10">
    <property type="entry name" value="Histidine kinase-like ATPase, C-terminal domain"/>
    <property type="match status" value="1"/>
</dbReference>
<accession>A0A2A9CVW3</accession>
<dbReference type="SUPFAM" id="SSF55874">
    <property type="entry name" value="ATPase domain of HSP90 chaperone/DNA topoisomerase II/histidine kinase"/>
    <property type="match status" value="1"/>
</dbReference>
<feature type="region of interest" description="Disordered" evidence="9">
    <location>
        <begin position="442"/>
        <end position="463"/>
    </location>
</feature>
<evidence type="ECO:0000256" key="5">
    <source>
        <dbReference type="ARBA" id="ARBA00022741"/>
    </source>
</evidence>
<keyword evidence="10" id="KW-0472">Membrane</keyword>
<comment type="catalytic activity">
    <reaction evidence="1">
        <text>ATP + protein L-histidine = ADP + protein N-phospho-L-histidine.</text>
        <dbReference type="EC" id="2.7.13.3"/>
    </reaction>
</comment>
<feature type="compositionally biased region" description="Low complexity" evidence="9">
    <location>
        <begin position="253"/>
        <end position="272"/>
    </location>
</feature>
<evidence type="ECO:0000256" key="6">
    <source>
        <dbReference type="ARBA" id="ARBA00022777"/>
    </source>
</evidence>
<keyword evidence="10" id="KW-0812">Transmembrane</keyword>
<organism evidence="12 13">
    <name type="scientific">Serinibacter salmoneus</name>
    <dbReference type="NCBI Taxonomy" id="556530"/>
    <lineage>
        <taxon>Bacteria</taxon>
        <taxon>Bacillati</taxon>
        <taxon>Actinomycetota</taxon>
        <taxon>Actinomycetes</taxon>
        <taxon>Micrococcales</taxon>
        <taxon>Beutenbergiaceae</taxon>
        <taxon>Serinibacter</taxon>
    </lineage>
</organism>
<evidence type="ECO:0000256" key="4">
    <source>
        <dbReference type="ARBA" id="ARBA00022679"/>
    </source>
</evidence>
<dbReference type="PANTHER" id="PTHR24421">
    <property type="entry name" value="NITRATE/NITRITE SENSOR PROTEIN NARX-RELATED"/>
    <property type="match status" value="1"/>
</dbReference>
<feature type="domain" description="Signal transduction histidine kinase subgroup 3 dimerisation and phosphoacceptor" evidence="11">
    <location>
        <begin position="185"/>
        <end position="247"/>
    </location>
</feature>
<dbReference type="GO" id="GO:0046983">
    <property type="term" value="F:protein dimerization activity"/>
    <property type="evidence" value="ECO:0007669"/>
    <property type="project" value="InterPro"/>
</dbReference>
<dbReference type="AlphaFoldDB" id="A0A2A9CVW3"/>
<dbReference type="Pfam" id="PF07730">
    <property type="entry name" value="HisKA_3"/>
    <property type="match status" value="1"/>
</dbReference>
<evidence type="ECO:0000256" key="9">
    <source>
        <dbReference type="SAM" id="MobiDB-lite"/>
    </source>
</evidence>
<dbReference type="Proteomes" id="UP000224915">
    <property type="component" value="Unassembled WGS sequence"/>
</dbReference>
<reference evidence="12 13" key="1">
    <citation type="submission" date="2017-10" db="EMBL/GenBank/DDBJ databases">
        <title>Sequencing the genomes of 1000 actinobacteria strains.</title>
        <authorList>
            <person name="Klenk H.-P."/>
        </authorList>
    </citation>
    <scope>NUCLEOTIDE SEQUENCE [LARGE SCALE GENOMIC DNA]</scope>
    <source>
        <strain evidence="12 13">DSM 21801</strain>
    </source>
</reference>
<sequence>MTGGVQEQRRTLVRPVPGGWPLRGALIGLGLAFMISDVVTDTVDLSAPSGWFSLVIPYLPLLVLPVGIIVGAVTTLVVFVVTMSAPPDSLMLSAAVAPMLIAIGFAAYGLPRRAALAFGGAFFALLLASALLAPGRLPVFIGLTVTGSLAASAGLAADLFRTRSEVATARVARLREEQAQVRVEERARLALELHDVVAHDVTVIAMQARRAEMLRDPDKSAAILESIGDSASSALQDLRRLVALLSSDAAQEPSALPGGRSAPGAGASDIGEPGAGEPGAGEPGAGEPGGEATAAEHVTAQLRSIAADLERAGFPVELDIEGDLDLVPVSVWQVLSRTMRELGTNVLKYADPAAIVGVRLVVGEAHLELAVENSVADPGSGGQAPSTRAGIAAMRARCEVFGGRVSAGVVGAQNASARAPRSTGHGVRWRTSMTIPLPGRATVEASGAAGAPPEQAREESERA</sequence>
<feature type="transmembrane region" description="Helical" evidence="10">
    <location>
        <begin position="51"/>
        <end position="84"/>
    </location>
</feature>
<keyword evidence="7" id="KW-0067">ATP-binding</keyword>
<evidence type="ECO:0000256" key="10">
    <source>
        <dbReference type="SAM" id="Phobius"/>
    </source>
</evidence>
<dbReference type="EMBL" id="PDJD01000001">
    <property type="protein sequence ID" value="PFG18553.1"/>
    <property type="molecule type" value="Genomic_DNA"/>
</dbReference>
<dbReference type="InterPro" id="IPR050482">
    <property type="entry name" value="Sensor_HK_TwoCompSys"/>
</dbReference>
<dbReference type="InterPro" id="IPR036890">
    <property type="entry name" value="HATPase_C_sf"/>
</dbReference>
<dbReference type="PANTHER" id="PTHR24421:SF10">
    <property type="entry name" value="NITRATE_NITRITE SENSOR PROTEIN NARQ"/>
    <property type="match status" value="1"/>
</dbReference>
<gene>
    <name evidence="12" type="ORF">ATL40_0093</name>
</gene>
<dbReference type="InterPro" id="IPR011712">
    <property type="entry name" value="Sig_transdc_His_kin_sub3_dim/P"/>
</dbReference>
<keyword evidence="4" id="KW-0808">Transferase</keyword>
<keyword evidence="10" id="KW-1133">Transmembrane helix</keyword>
<dbReference type="RefSeq" id="WP_098467811.1">
    <property type="nucleotide sequence ID" value="NZ_PDJD01000001.1"/>
</dbReference>
<dbReference type="EC" id="2.7.13.3" evidence="2"/>
<feature type="transmembrane region" description="Helical" evidence="10">
    <location>
        <begin position="139"/>
        <end position="160"/>
    </location>
</feature>
<evidence type="ECO:0000256" key="8">
    <source>
        <dbReference type="ARBA" id="ARBA00023012"/>
    </source>
</evidence>
<comment type="caution">
    <text evidence="12">The sequence shown here is derived from an EMBL/GenBank/DDBJ whole genome shotgun (WGS) entry which is preliminary data.</text>
</comment>
<evidence type="ECO:0000259" key="11">
    <source>
        <dbReference type="Pfam" id="PF07730"/>
    </source>
</evidence>
<keyword evidence="5" id="KW-0547">Nucleotide-binding</keyword>
<feature type="region of interest" description="Disordered" evidence="9">
    <location>
        <begin position="251"/>
        <end position="293"/>
    </location>
</feature>
<evidence type="ECO:0000256" key="7">
    <source>
        <dbReference type="ARBA" id="ARBA00022840"/>
    </source>
</evidence>
<dbReference type="GO" id="GO:0000155">
    <property type="term" value="F:phosphorelay sensor kinase activity"/>
    <property type="evidence" value="ECO:0007669"/>
    <property type="project" value="InterPro"/>
</dbReference>
<feature type="transmembrane region" description="Helical" evidence="10">
    <location>
        <begin position="115"/>
        <end position="133"/>
    </location>
</feature>
<keyword evidence="8" id="KW-0902">Two-component regulatory system</keyword>
<keyword evidence="6 12" id="KW-0418">Kinase</keyword>